<keyword evidence="6" id="KW-0472">Membrane</keyword>
<dbReference type="SUPFAM" id="SSF56935">
    <property type="entry name" value="Porins"/>
    <property type="match status" value="1"/>
</dbReference>
<dbReference type="Gene3D" id="2.170.130.10">
    <property type="entry name" value="TonB-dependent receptor, plug domain"/>
    <property type="match status" value="1"/>
</dbReference>
<evidence type="ECO:0000256" key="1">
    <source>
        <dbReference type="ARBA" id="ARBA00004571"/>
    </source>
</evidence>
<evidence type="ECO:0000256" key="5">
    <source>
        <dbReference type="ARBA" id="ARBA00023077"/>
    </source>
</evidence>
<evidence type="ECO:0000256" key="3">
    <source>
        <dbReference type="ARBA" id="ARBA00022692"/>
    </source>
</evidence>
<dbReference type="InterPro" id="IPR037066">
    <property type="entry name" value="Plug_dom_sf"/>
</dbReference>
<name>A0A3B0TVN3_9ZZZZ</name>
<keyword evidence="4" id="KW-0732">Signal</keyword>
<keyword evidence="5" id="KW-0798">TonB box</keyword>
<organism evidence="11">
    <name type="scientific">hydrothermal vent metagenome</name>
    <dbReference type="NCBI Taxonomy" id="652676"/>
    <lineage>
        <taxon>unclassified sequences</taxon>
        <taxon>metagenomes</taxon>
        <taxon>ecological metagenomes</taxon>
    </lineage>
</organism>
<sequence>MRYLLTLLFAIVFLSLVWGQDIIVLNAKSGKPVEGVIIFSEGISEQTGLHGKANIDKFSGKAPIIFQHSSYLKLKTNKENIWANNNKVLLHEDPVRLDEVVISISRREESKTEVPNKIVTISAEEASYQTPQTTADLLSLKGGVFIQKSQMGGGSPMIRGFAANRVLLVVDGIRMNNAIYRSGNLHNVISLDVGSIEHTEVIFGPGSVIYGSDALGGVMSFNTLKPKLSTTESSNWSQQMFTRYSSANREKTIHGNLNFGTNKWAALVSVTYSDFNDLKMGSNGPDEYLRREYVVYQPNWDGDKTVLNPDPQVQRPSGYKQLNLLSKYRYRPSGEFEINLSVHHSNTSDIPRYDRLIVYKGGELKYGDWYYGPQKWTLFTAEAQYKTKTWLYDKLNVLSGYQIYTESRNSRKINSPEISRREENLAVASVNVDFDKIIGKNNFFYYGAEGYFNRVNSKGEGENIQDGTMWEIASRYPDGSTYSSMAGYFIYKFNYKQVFTLHTGLRYTQTAIKGTFSDKFYNFPIDNFDCINSALNGNIGLVIHPAAGLQLNINASTGFRAPNIDDIAKVFDSEPGHVIVPNPGLKPEYTKNIEVGVIRSYHNKAKWEINVFYTQLDDIMVRRDFSVNGQDSVMYDGEMSKVEALVNAESAVIYGGSFSIEYLITRALRTRHSVTILEGEDSDGLPLRHVPPVFGNSHLIFQNKLLYLDLYARYSGEVSYEKLVSDERNKPYIYAINADGNPYSPSWWTLNFKAALKLNRHFSVTGGIENILDKRYRPYSSGIVAPGINFIASLRMGF</sequence>
<protein>
    <submittedName>
        <fullName evidence="11">TonB-dependent receptor Outer membrane receptor for ferrienterochelin and colicins</fullName>
    </submittedName>
</protein>
<reference evidence="11" key="1">
    <citation type="submission" date="2018-06" db="EMBL/GenBank/DDBJ databases">
        <authorList>
            <person name="Zhirakovskaya E."/>
        </authorList>
    </citation>
    <scope>NUCLEOTIDE SEQUENCE</scope>
</reference>
<evidence type="ECO:0000256" key="8">
    <source>
        <dbReference type="ARBA" id="ARBA00023237"/>
    </source>
</evidence>
<dbReference type="Pfam" id="PF07715">
    <property type="entry name" value="Plug"/>
    <property type="match status" value="1"/>
</dbReference>
<proteinExistence type="predicted"/>
<evidence type="ECO:0000259" key="10">
    <source>
        <dbReference type="Pfam" id="PF07715"/>
    </source>
</evidence>
<evidence type="ECO:0000259" key="9">
    <source>
        <dbReference type="Pfam" id="PF00593"/>
    </source>
</evidence>
<feature type="domain" description="TonB-dependent receptor-like beta-barrel" evidence="9">
    <location>
        <begin position="363"/>
        <end position="771"/>
    </location>
</feature>
<dbReference type="Pfam" id="PF00593">
    <property type="entry name" value="TonB_dep_Rec_b-barrel"/>
    <property type="match status" value="1"/>
</dbReference>
<evidence type="ECO:0000256" key="6">
    <source>
        <dbReference type="ARBA" id="ARBA00023136"/>
    </source>
</evidence>
<comment type="subcellular location">
    <subcellularLocation>
        <location evidence="1">Cell outer membrane</location>
        <topology evidence="1">Multi-pass membrane protein</topology>
    </subcellularLocation>
</comment>
<dbReference type="InterPro" id="IPR039426">
    <property type="entry name" value="TonB-dep_rcpt-like"/>
</dbReference>
<dbReference type="InterPro" id="IPR012910">
    <property type="entry name" value="Plug_dom"/>
</dbReference>
<dbReference type="AlphaFoldDB" id="A0A3B0TVN3"/>
<keyword evidence="7 11" id="KW-0675">Receptor</keyword>
<evidence type="ECO:0000256" key="2">
    <source>
        <dbReference type="ARBA" id="ARBA00022448"/>
    </source>
</evidence>
<dbReference type="PANTHER" id="PTHR30069">
    <property type="entry name" value="TONB-DEPENDENT OUTER MEMBRANE RECEPTOR"/>
    <property type="match status" value="1"/>
</dbReference>
<evidence type="ECO:0000256" key="4">
    <source>
        <dbReference type="ARBA" id="ARBA00022729"/>
    </source>
</evidence>
<dbReference type="PROSITE" id="PS52016">
    <property type="entry name" value="TONB_DEPENDENT_REC_3"/>
    <property type="match status" value="1"/>
</dbReference>
<dbReference type="GO" id="GO:0015344">
    <property type="term" value="F:siderophore uptake transmembrane transporter activity"/>
    <property type="evidence" value="ECO:0007669"/>
    <property type="project" value="TreeGrafter"/>
</dbReference>
<evidence type="ECO:0000313" key="11">
    <source>
        <dbReference type="EMBL" id="VAW22048.1"/>
    </source>
</evidence>
<keyword evidence="2" id="KW-0813">Transport</keyword>
<dbReference type="GO" id="GO:0009279">
    <property type="term" value="C:cell outer membrane"/>
    <property type="evidence" value="ECO:0007669"/>
    <property type="project" value="UniProtKB-SubCell"/>
</dbReference>
<keyword evidence="8" id="KW-0998">Cell outer membrane</keyword>
<dbReference type="GO" id="GO:0044718">
    <property type="term" value="P:siderophore transmembrane transport"/>
    <property type="evidence" value="ECO:0007669"/>
    <property type="project" value="TreeGrafter"/>
</dbReference>
<dbReference type="Gene3D" id="2.40.170.20">
    <property type="entry name" value="TonB-dependent receptor, beta-barrel domain"/>
    <property type="match status" value="1"/>
</dbReference>
<feature type="domain" description="TonB-dependent receptor plug" evidence="10">
    <location>
        <begin position="111"/>
        <end position="218"/>
    </location>
</feature>
<dbReference type="EMBL" id="UOEP01000163">
    <property type="protein sequence ID" value="VAW22048.1"/>
    <property type="molecule type" value="Genomic_DNA"/>
</dbReference>
<evidence type="ECO:0000256" key="7">
    <source>
        <dbReference type="ARBA" id="ARBA00023170"/>
    </source>
</evidence>
<dbReference type="InterPro" id="IPR000531">
    <property type="entry name" value="Beta-barrel_TonB"/>
</dbReference>
<keyword evidence="3" id="KW-0812">Transmembrane</keyword>
<dbReference type="PANTHER" id="PTHR30069:SF29">
    <property type="entry name" value="HEMOGLOBIN AND HEMOGLOBIN-HAPTOGLOBIN-BINDING PROTEIN 1-RELATED"/>
    <property type="match status" value="1"/>
</dbReference>
<gene>
    <name evidence="11" type="ORF">MNBD_BACTEROID01-903</name>
</gene>
<dbReference type="InterPro" id="IPR036942">
    <property type="entry name" value="Beta-barrel_TonB_sf"/>
</dbReference>
<accession>A0A3B0TVN3</accession>